<evidence type="ECO:0000313" key="1">
    <source>
        <dbReference type="EMBL" id="VEL38259.1"/>
    </source>
</evidence>
<comment type="caution">
    <text evidence="1">The sequence shown here is derived from an EMBL/GenBank/DDBJ whole genome shotgun (WGS) entry which is preliminary data.</text>
</comment>
<dbReference type="AlphaFoldDB" id="A0A3S5CUJ5"/>
<organism evidence="1 2">
    <name type="scientific">Protopolystoma xenopodis</name>
    <dbReference type="NCBI Taxonomy" id="117903"/>
    <lineage>
        <taxon>Eukaryota</taxon>
        <taxon>Metazoa</taxon>
        <taxon>Spiralia</taxon>
        <taxon>Lophotrochozoa</taxon>
        <taxon>Platyhelminthes</taxon>
        <taxon>Monogenea</taxon>
        <taxon>Polyopisthocotylea</taxon>
        <taxon>Polystomatidea</taxon>
        <taxon>Polystomatidae</taxon>
        <taxon>Protopolystoma</taxon>
    </lineage>
</organism>
<proteinExistence type="predicted"/>
<accession>A0A3S5CUJ5</accession>
<keyword evidence="2" id="KW-1185">Reference proteome</keyword>
<reference evidence="1" key="1">
    <citation type="submission" date="2018-11" db="EMBL/GenBank/DDBJ databases">
        <authorList>
            <consortium name="Pathogen Informatics"/>
        </authorList>
    </citation>
    <scope>NUCLEOTIDE SEQUENCE</scope>
</reference>
<sequence length="239" mass="26134">MSTEIKSSPAEFISLIPGYIASRLKYRSEKNPKPGLVTRPTRLVFFRLSVNAGFTRHAPLSLLSLTVGVRSFPLFYFPHLGQSKLLSSAPPSKPCTTRFFLSGRHLFPVRNTTFCTPFERALGSRDTVALLAMPTMRASASSTADSSFSPEGRFRSGGSCETLSLRPTCSPIDSTESLGYSGSSFAELLSPARPNNQLHLVTVSYRHSVRTLSLQAQSGPNFSDFFVVPVSLLLYQASK</sequence>
<evidence type="ECO:0000313" key="2">
    <source>
        <dbReference type="Proteomes" id="UP000784294"/>
    </source>
</evidence>
<gene>
    <name evidence="1" type="ORF">PXEA_LOCUS31699</name>
</gene>
<name>A0A3S5CUJ5_9PLAT</name>
<dbReference type="Proteomes" id="UP000784294">
    <property type="component" value="Unassembled WGS sequence"/>
</dbReference>
<dbReference type="EMBL" id="CAAALY010257381">
    <property type="protein sequence ID" value="VEL38259.1"/>
    <property type="molecule type" value="Genomic_DNA"/>
</dbReference>
<protein>
    <submittedName>
        <fullName evidence="1">Uncharacterized protein</fullName>
    </submittedName>
</protein>